<comment type="caution">
    <text evidence="2">The sequence shown here is derived from an EMBL/GenBank/DDBJ whole genome shotgun (WGS) entry which is preliminary data.</text>
</comment>
<dbReference type="AlphaFoldDB" id="A0A931C4R9"/>
<evidence type="ECO:0000313" key="2">
    <source>
        <dbReference type="EMBL" id="MBG0560587.1"/>
    </source>
</evidence>
<reference evidence="2" key="1">
    <citation type="submission" date="2020-11" db="EMBL/GenBank/DDBJ databases">
        <title>Isolation and identification of active actinomycetes.</title>
        <authorList>
            <person name="Sun X."/>
        </authorList>
    </citation>
    <scope>NUCLEOTIDE SEQUENCE</scope>
    <source>
        <strain evidence="2">NEAU-A11</strain>
    </source>
</reference>
<dbReference type="RefSeq" id="WP_196412401.1">
    <property type="nucleotide sequence ID" value="NZ_JADQTO010000002.1"/>
</dbReference>
<evidence type="ECO:0000256" key="1">
    <source>
        <dbReference type="SAM" id="MobiDB-lite"/>
    </source>
</evidence>
<sequence>MTGAEFEGVDLDLLADYVGGALLGTPDEERVASLIADDPAWHAAFDELAPAMAAVGTTLLDLPPEPMPEGLAARLDAMFRPVPAGAPGESAEPVPAKVLDLAEHRRRRWASWAKPVAVAAGVLAFAGFGLTRFSSQSADDAQSTAAGSSVADAEGAPMVDTSLAQILHTDTDYGRASLGMPGAAEAGSPHVFTDPAAPGEENAAGKSALSPLFASNVLLDCLDMIARENAGGPLSVALVDYARFEGAPALIVQFTAANGGWTWAVGPDCGTRGAGAAALHKVPVR</sequence>
<protein>
    <submittedName>
        <fullName evidence="2">Uncharacterized protein</fullName>
    </submittedName>
</protein>
<feature type="region of interest" description="Disordered" evidence="1">
    <location>
        <begin position="178"/>
        <end position="204"/>
    </location>
</feature>
<proteinExistence type="predicted"/>
<gene>
    <name evidence="2" type="ORF">I4J89_03795</name>
</gene>
<name>A0A931C4R9_9ACTN</name>
<accession>A0A931C4R9</accession>
<evidence type="ECO:0000313" key="3">
    <source>
        <dbReference type="Proteomes" id="UP000598146"/>
    </source>
</evidence>
<dbReference type="EMBL" id="JADQTO010000002">
    <property type="protein sequence ID" value="MBG0560587.1"/>
    <property type="molecule type" value="Genomic_DNA"/>
</dbReference>
<dbReference type="Proteomes" id="UP000598146">
    <property type="component" value="Unassembled WGS sequence"/>
</dbReference>
<keyword evidence="3" id="KW-1185">Reference proteome</keyword>
<organism evidence="2 3">
    <name type="scientific">Actinoplanes aureus</name>
    <dbReference type="NCBI Taxonomy" id="2792083"/>
    <lineage>
        <taxon>Bacteria</taxon>
        <taxon>Bacillati</taxon>
        <taxon>Actinomycetota</taxon>
        <taxon>Actinomycetes</taxon>
        <taxon>Micromonosporales</taxon>
        <taxon>Micromonosporaceae</taxon>
        <taxon>Actinoplanes</taxon>
    </lineage>
</organism>